<keyword evidence="2" id="KW-0217">Developmental protein</keyword>
<feature type="domain" description="Hint" evidence="8">
    <location>
        <begin position="294"/>
        <end position="405"/>
    </location>
</feature>
<sequence length="503" mass="55655">MTNPLSVFLLASLLPVAFTSFCGNSAIPFSFEVLPDGQPVLGCARPSCFGWNPQGNPATDNANFYRVNQRPDGFMRKDRNSIAPWNTNDPRRYKEFTATCEPTYQSTSCDSETSWVSKNERQFAFDYISDLEKVINADGSVSYNIKIRRLPCLPVSEGTGNTDYEDSEAAILKFNQGSSSSNSNQHNSKPAVTPVASGGKLVPLEGTNQFSNSISEQIHESQENGLEGPFEELIPQVGTYNVGPPPVSQYAQPPSYAAPPQPNYAVAPQPAQPYYPVSSYGGASSGCCGGASGYFCFAKDTEVRLADGSTKRMDQLTSDDWIETVTDTGIKYYPIDFWLHKLPNQEAEFHKITTTDGNSLKLTAKHYIFRTSCDNLDEKVNVRTLSNNPVLAEELNVGDCLYRVEGKDIFKTKITSITIVNDTGIYSPMLQNGRLTVNGIYASCHSNWESHSLQNSFFTHVEYLNNFYNSFFGTTDNNRDVPFGMETIIDMMSLVLPKNLVTL</sequence>
<accession>A0A2A2K3N0</accession>
<keyword evidence="4 6" id="KW-0732">Signal</keyword>
<dbReference type="PROSITE" id="PS50817">
    <property type="entry name" value="INTEIN_N_TER"/>
    <property type="match status" value="1"/>
</dbReference>
<evidence type="ECO:0000313" key="10">
    <source>
        <dbReference type="Proteomes" id="UP000218231"/>
    </source>
</evidence>
<feature type="compositionally biased region" description="Low complexity" evidence="5">
    <location>
        <begin position="176"/>
        <end position="188"/>
    </location>
</feature>
<dbReference type="PANTHER" id="PTHR46706">
    <property type="entry name" value="PROTEIN QUA-1-RELATED"/>
    <property type="match status" value="1"/>
</dbReference>
<dbReference type="InterPro" id="IPR003587">
    <property type="entry name" value="Hint_dom_N"/>
</dbReference>
<evidence type="ECO:0000256" key="1">
    <source>
        <dbReference type="ARBA" id="ARBA00004613"/>
    </source>
</evidence>
<dbReference type="SMART" id="SM00306">
    <property type="entry name" value="HintN"/>
    <property type="match status" value="1"/>
</dbReference>
<dbReference type="SMART" id="SM00305">
    <property type="entry name" value="HintC"/>
    <property type="match status" value="1"/>
</dbReference>
<dbReference type="Pfam" id="PF01079">
    <property type="entry name" value="Hint"/>
    <property type="match status" value="1"/>
</dbReference>
<comment type="caution">
    <text evidence="9">The sequence shown here is derived from an EMBL/GenBank/DDBJ whole genome shotgun (WGS) entry which is preliminary data.</text>
</comment>
<keyword evidence="10" id="KW-1185">Reference proteome</keyword>
<gene>
    <name evidence="9" type="ORF">WR25_09758</name>
</gene>
<proteinExistence type="predicted"/>
<feature type="region of interest" description="Disordered" evidence="5">
    <location>
        <begin position="176"/>
        <end position="195"/>
    </location>
</feature>
<dbReference type="GO" id="GO:0016540">
    <property type="term" value="P:protein autoprocessing"/>
    <property type="evidence" value="ECO:0007669"/>
    <property type="project" value="InterPro"/>
</dbReference>
<dbReference type="InterPro" id="IPR003586">
    <property type="entry name" value="Hint_dom_C"/>
</dbReference>
<evidence type="ECO:0000256" key="5">
    <source>
        <dbReference type="SAM" id="MobiDB-lite"/>
    </source>
</evidence>
<protein>
    <recommendedName>
        <fullName evidence="11">Hint domain-containing protein</fullName>
    </recommendedName>
</protein>
<dbReference type="GO" id="GO:0016539">
    <property type="term" value="P:intein-mediated protein splicing"/>
    <property type="evidence" value="ECO:0007669"/>
    <property type="project" value="InterPro"/>
</dbReference>
<dbReference type="SUPFAM" id="SSF51294">
    <property type="entry name" value="Hedgehog/intein (Hint) domain"/>
    <property type="match status" value="1"/>
</dbReference>
<dbReference type="InterPro" id="IPR006141">
    <property type="entry name" value="Intein_N"/>
</dbReference>
<evidence type="ECO:0000259" key="8">
    <source>
        <dbReference type="SMART" id="SM00306"/>
    </source>
</evidence>
<dbReference type="CDD" id="cd00081">
    <property type="entry name" value="Hint"/>
    <property type="match status" value="1"/>
</dbReference>
<feature type="signal peptide" evidence="6">
    <location>
        <begin position="1"/>
        <end position="19"/>
    </location>
</feature>
<evidence type="ECO:0000256" key="3">
    <source>
        <dbReference type="ARBA" id="ARBA00022525"/>
    </source>
</evidence>
<dbReference type="EMBL" id="LIAE01009762">
    <property type="protein sequence ID" value="PAV68419.1"/>
    <property type="molecule type" value="Genomic_DNA"/>
</dbReference>
<feature type="chain" id="PRO_5012539243" description="Hint domain-containing protein" evidence="6">
    <location>
        <begin position="20"/>
        <end position="503"/>
    </location>
</feature>
<evidence type="ECO:0008006" key="11">
    <source>
        <dbReference type="Google" id="ProtNLM"/>
    </source>
</evidence>
<dbReference type="GO" id="GO:0005576">
    <property type="term" value="C:extracellular region"/>
    <property type="evidence" value="ECO:0007669"/>
    <property type="project" value="UniProtKB-SubCell"/>
</dbReference>
<evidence type="ECO:0000256" key="4">
    <source>
        <dbReference type="ARBA" id="ARBA00022729"/>
    </source>
</evidence>
<dbReference type="Gene3D" id="2.170.16.10">
    <property type="entry name" value="Hedgehog/Intein (Hint) domain"/>
    <property type="match status" value="1"/>
</dbReference>
<dbReference type="PANTHER" id="PTHR46706:SF12">
    <property type="entry name" value="PROTEIN QUA-1-RELATED"/>
    <property type="match status" value="1"/>
</dbReference>
<evidence type="ECO:0000256" key="6">
    <source>
        <dbReference type="SAM" id="SignalP"/>
    </source>
</evidence>
<evidence type="ECO:0000259" key="7">
    <source>
        <dbReference type="SMART" id="SM00305"/>
    </source>
</evidence>
<evidence type="ECO:0000256" key="2">
    <source>
        <dbReference type="ARBA" id="ARBA00022473"/>
    </source>
</evidence>
<name>A0A2A2K3N0_9BILA</name>
<comment type="subcellular location">
    <subcellularLocation>
        <location evidence="1">Secreted</location>
    </subcellularLocation>
</comment>
<dbReference type="InterPro" id="IPR036844">
    <property type="entry name" value="Hint_dom_sf"/>
</dbReference>
<dbReference type="InterPro" id="IPR052140">
    <property type="entry name" value="Dev_Signal_Hedgehog-like"/>
</dbReference>
<reference evidence="9 10" key="1">
    <citation type="journal article" date="2017" name="Curr. Biol.">
        <title>Genome architecture and evolution of a unichromosomal asexual nematode.</title>
        <authorList>
            <person name="Fradin H."/>
            <person name="Zegar C."/>
            <person name="Gutwein M."/>
            <person name="Lucas J."/>
            <person name="Kovtun M."/>
            <person name="Corcoran D."/>
            <person name="Baugh L.R."/>
            <person name="Kiontke K."/>
            <person name="Gunsalus K."/>
            <person name="Fitch D.H."/>
            <person name="Piano F."/>
        </authorList>
    </citation>
    <scope>NUCLEOTIDE SEQUENCE [LARGE SCALE GENOMIC DNA]</scope>
    <source>
        <strain evidence="9">PF1309</strain>
    </source>
</reference>
<dbReference type="AlphaFoldDB" id="A0A2A2K3N0"/>
<feature type="region of interest" description="Disordered" evidence="5">
    <location>
        <begin position="244"/>
        <end position="264"/>
    </location>
</feature>
<organism evidence="9 10">
    <name type="scientific">Diploscapter pachys</name>
    <dbReference type="NCBI Taxonomy" id="2018661"/>
    <lineage>
        <taxon>Eukaryota</taxon>
        <taxon>Metazoa</taxon>
        <taxon>Ecdysozoa</taxon>
        <taxon>Nematoda</taxon>
        <taxon>Chromadorea</taxon>
        <taxon>Rhabditida</taxon>
        <taxon>Rhabditina</taxon>
        <taxon>Rhabditomorpha</taxon>
        <taxon>Rhabditoidea</taxon>
        <taxon>Rhabditidae</taxon>
        <taxon>Diploscapter</taxon>
    </lineage>
</organism>
<feature type="domain" description="Hint" evidence="7">
    <location>
        <begin position="406"/>
        <end position="450"/>
    </location>
</feature>
<dbReference type="InterPro" id="IPR001767">
    <property type="entry name" value="Hedgehog_Hint"/>
</dbReference>
<keyword evidence="3" id="KW-0964">Secreted</keyword>
<dbReference type="Proteomes" id="UP000218231">
    <property type="component" value="Unassembled WGS sequence"/>
</dbReference>
<evidence type="ECO:0000313" key="9">
    <source>
        <dbReference type="EMBL" id="PAV68419.1"/>
    </source>
</evidence>
<dbReference type="STRING" id="2018661.A0A2A2K3N0"/>
<dbReference type="OrthoDB" id="5212at2759"/>